<comment type="similarity">
    <text evidence="4">Belongs to the dihydrofolate reductase family.</text>
</comment>
<sequence length="45" mass="5015">MTKEIIAILAEDDSGLIGVAGKLPWNLPKELEHFKKTTLHQAILM</sequence>
<keyword evidence="3" id="KW-0560">Oxidoreductase</keyword>
<dbReference type="Proteomes" id="UP000324058">
    <property type="component" value="Unassembled WGS sequence"/>
</dbReference>
<dbReference type="Pfam" id="PF00186">
    <property type="entry name" value="DHFR_1"/>
    <property type="match status" value="1"/>
</dbReference>
<dbReference type="PROSITE" id="PS00075">
    <property type="entry name" value="DHFR_1"/>
    <property type="match status" value="1"/>
</dbReference>
<organism evidence="6 7">
    <name type="scientific">Streptococcus pyogenes</name>
    <dbReference type="NCBI Taxonomy" id="1314"/>
    <lineage>
        <taxon>Bacteria</taxon>
        <taxon>Bacillati</taxon>
        <taxon>Bacillota</taxon>
        <taxon>Bacilli</taxon>
        <taxon>Lactobacillales</taxon>
        <taxon>Streptococcaceae</taxon>
        <taxon>Streptococcus</taxon>
    </lineage>
</organism>
<dbReference type="Gene3D" id="3.40.430.10">
    <property type="entry name" value="Dihydrofolate Reductase, subunit A"/>
    <property type="match status" value="1"/>
</dbReference>
<dbReference type="InterPro" id="IPR017925">
    <property type="entry name" value="DHFR_CS"/>
</dbReference>
<reference evidence="6 7" key="1">
    <citation type="submission" date="2019-02" db="EMBL/GenBank/DDBJ databases">
        <title>Novel genomic isolates of S. pyogenes and S. dysgalactiae subsp. equisimilis associated to necrotising fasciitis (NSTI).</title>
        <authorList>
            <person name="Barrantes I."/>
        </authorList>
    </citation>
    <scope>NUCLEOTIDE SEQUENCE [LARGE SCALE GENOMIC DNA]</scope>
    <source>
        <strain evidence="6 7">SPY2028</strain>
    </source>
</reference>
<evidence type="ECO:0000259" key="5">
    <source>
        <dbReference type="PROSITE" id="PS51330"/>
    </source>
</evidence>
<accession>A0A5S4T542</accession>
<evidence type="ECO:0000313" key="7">
    <source>
        <dbReference type="Proteomes" id="UP000324058"/>
    </source>
</evidence>
<gene>
    <name evidence="6" type="ORF">E0F66_13070</name>
</gene>
<dbReference type="GO" id="GO:0046654">
    <property type="term" value="P:tetrahydrofolate biosynthetic process"/>
    <property type="evidence" value="ECO:0007669"/>
    <property type="project" value="InterPro"/>
</dbReference>
<name>A0A5S4T542_STRPY</name>
<dbReference type="RefSeq" id="WP_187416498.1">
    <property type="nucleotide sequence ID" value="NZ_SJLL01000617.1"/>
</dbReference>
<evidence type="ECO:0000256" key="3">
    <source>
        <dbReference type="ARBA" id="ARBA00023002"/>
    </source>
</evidence>
<dbReference type="AlphaFoldDB" id="A0A5S4T542"/>
<evidence type="ECO:0000256" key="1">
    <source>
        <dbReference type="ARBA" id="ARBA00012856"/>
    </source>
</evidence>
<evidence type="ECO:0000256" key="2">
    <source>
        <dbReference type="ARBA" id="ARBA00022857"/>
    </source>
</evidence>
<dbReference type="InterPro" id="IPR024072">
    <property type="entry name" value="DHFR-like_dom_sf"/>
</dbReference>
<dbReference type="GO" id="GO:0004146">
    <property type="term" value="F:dihydrofolate reductase activity"/>
    <property type="evidence" value="ECO:0007669"/>
    <property type="project" value="UniProtKB-EC"/>
</dbReference>
<feature type="domain" description="DHFR" evidence="5">
    <location>
        <begin position="4"/>
        <end position="45"/>
    </location>
</feature>
<dbReference type="InterPro" id="IPR001796">
    <property type="entry name" value="DHFR_dom"/>
</dbReference>
<comment type="caution">
    <text evidence="6">The sequence shown here is derived from an EMBL/GenBank/DDBJ whole genome shotgun (WGS) entry which is preliminary data.</text>
</comment>
<keyword evidence="2" id="KW-0521">NADP</keyword>
<dbReference type="PROSITE" id="PS51330">
    <property type="entry name" value="DHFR_2"/>
    <property type="match status" value="1"/>
</dbReference>
<dbReference type="EC" id="1.5.1.3" evidence="1"/>
<proteinExistence type="inferred from homology"/>
<protein>
    <recommendedName>
        <fullName evidence="1">dihydrofolate reductase</fullName>
        <ecNumber evidence="1">1.5.1.3</ecNumber>
    </recommendedName>
</protein>
<feature type="non-terminal residue" evidence="6">
    <location>
        <position position="45"/>
    </location>
</feature>
<dbReference type="SUPFAM" id="SSF53597">
    <property type="entry name" value="Dihydrofolate reductase-like"/>
    <property type="match status" value="1"/>
</dbReference>
<dbReference type="EMBL" id="SJLL01000617">
    <property type="protein sequence ID" value="TYK91466.1"/>
    <property type="molecule type" value="Genomic_DNA"/>
</dbReference>
<evidence type="ECO:0000313" key="6">
    <source>
        <dbReference type="EMBL" id="TYK91466.1"/>
    </source>
</evidence>
<evidence type="ECO:0000256" key="4">
    <source>
        <dbReference type="RuleBase" id="RU004474"/>
    </source>
</evidence>